<organism evidence="5 6">
    <name type="scientific">Aetokthonos hydrillicola Thurmond2011</name>
    <dbReference type="NCBI Taxonomy" id="2712845"/>
    <lineage>
        <taxon>Bacteria</taxon>
        <taxon>Bacillati</taxon>
        <taxon>Cyanobacteriota</taxon>
        <taxon>Cyanophyceae</taxon>
        <taxon>Nostocales</taxon>
        <taxon>Hapalosiphonaceae</taxon>
        <taxon>Aetokthonos</taxon>
    </lineage>
</organism>
<dbReference type="Proteomes" id="UP000667802">
    <property type="component" value="Unassembled WGS sequence"/>
</dbReference>
<keyword evidence="2" id="KW-0285">Flavoprotein</keyword>
<evidence type="ECO:0000256" key="4">
    <source>
        <dbReference type="ARBA" id="ARBA00023002"/>
    </source>
</evidence>
<dbReference type="PANTHER" id="PTHR46028:SF2">
    <property type="entry name" value="KYNURENINE 3-MONOOXYGENASE"/>
    <property type="match status" value="1"/>
</dbReference>
<accession>A0AAP5IFG4</accession>
<dbReference type="Gene3D" id="3.50.50.60">
    <property type="entry name" value="FAD/NAD(P)-binding domain"/>
    <property type="match status" value="2"/>
</dbReference>
<proteinExistence type="predicted"/>
<evidence type="ECO:0008006" key="7">
    <source>
        <dbReference type="Google" id="ProtNLM"/>
    </source>
</evidence>
<keyword evidence="4" id="KW-0560">Oxidoreductase</keyword>
<dbReference type="PANTHER" id="PTHR46028">
    <property type="entry name" value="KYNURENINE 3-MONOOXYGENASE"/>
    <property type="match status" value="1"/>
</dbReference>
<dbReference type="GO" id="GO:0004502">
    <property type="term" value="F:kynurenine 3-monooxygenase activity"/>
    <property type="evidence" value="ECO:0007669"/>
    <property type="project" value="TreeGrafter"/>
</dbReference>
<sequence>MNVIIVGAGPAGLFLAHRLLAHSPSYTVQIYDSNKNPTDPEISQYPPRIIRLEKRNTEFGLVFGACLPRKDGSFSALIFWEPIGSKDKINPYGIATPEELQQLLHQMSRKNLPPLRLDRDQAMTFLAAQPGNEYWSECRCYHDLEGQAVIIGDAAHGMYSLLGQGCSAAIADAVALNSLLEQHGDQLSIVLPKFSQQQVKEGHAASDLSLIALTFYHRWFGFLYRVITLLWVVVLRQPSIFQRVNQVDVNYVQVLRENRLWIWLANKLRPISS</sequence>
<dbReference type="EMBL" id="JAALHA020000022">
    <property type="protein sequence ID" value="MDR9899172.1"/>
    <property type="molecule type" value="Genomic_DNA"/>
</dbReference>
<evidence type="ECO:0000313" key="5">
    <source>
        <dbReference type="EMBL" id="MDR9899172.1"/>
    </source>
</evidence>
<dbReference type="SUPFAM" id="SSF51905">
    <property type="entry name" value="FAD/NAD(P)-binding domain"/>
    <property type="match status" value="1"/>
</dbReference>
<gene>
    <name evidence="5" type="ORF">G7B40_032110</name>
</gene>
<reference evidence="6" key="1">
    <citation type="journal article" date="2021" name="Science">
        <title>Hunting the eagle killer: A cyanobacterial neurotoxin causes vacuolar myelinopathy.</title>
        <authorList>
            <person name="Breinlinger S."/>
            <person name="Phillips T.J."/>
            <person name="Haram B.N."/>
            <person name="Mares J."/>
            <person name="Martinez Yerena J.A."/>
            <person name="Hrouzek P."/>
            <person name="Sobotka R."/>
            <person name="Henderson W.M."/>
            <person name="Schmieder P."/>
            <person name="Williams S.M."/>
            <person name="Lauderdale J.D."/>
            <person name="Wilde H.D."/>
            <person name="Gerrin W."/>
            <person name="Kust A."/>
            <person name="Washington J.W."/>
            <person name="Wagner C."/>
            <person name="Geier B."/>
            <person name="Liebeke M."/>
            <person name="Enke H."/>
            <person name="Niedermeyer T.H.J."/>
            <person name="Wilde S.B."/>
        </authorList>
    </citation>
    <scope>NUCLEOTIDE SEQUENCE [LARGE SCALE GENOMIC DNA]</scope>
    <source>
        <strain evidence="6">Thurmond2011</strain>
    </source>
</reference>
<evidence type="ECO:0000256" key="2">
    <source>
        <dbReference type="ARBA" id="ARBA00022630"/>
    </source>
</evidence>
<evidence type="ECO:0000256" key="1">
    <source>
        <dbReference type="ARBA" id="ARBA00001974"/>
    </source>
</evidence>
<dbReference type="AlphaFoldDB" id="A0AAP5IFG4"/>
<keyword evidence="3" id="KW-0274">FAD</keyword>
<dbReference type="GO" id="GO:0070189">
    <property type="term" value="P:kynurenine metabolic process"/>
    <property type="evidence" value="ECO:0007669"/>
    <property type="project" value="TreeGrafter"/>
</dbReference>
<keyword evidence="6" id="KW-1185">Reference proteome</keyword>
<name>A0AAP5IFG4_9CYAN</name>
<comment type="cofactor">
    <cofactor evidence="1">
        <name>FAD</name>
        <dbReference type="ChEBI" id="CHEBI:57692"/>
    </cofactor>
</comment>
<evidence type="ECO:0000256" key="3">
    <source>
        <dbReference type="ARBA" id="ARBA00022827"/>
    </source>
</evidence>
<protein>
    <recommendedName>
        <fullName evidence="7">FAD-binding domain-containing protein</fullName>
    </recommendedName>
</protein>
<dbReference type="RefSeq" id="WP_208342553.1">
    <property type="nucleotide sequence ID" value="NZ_CAWQFN010000161.1"/>
</dbReference>
<evidence type="ECO:0000313" key="6">
    <source>
        <dbReference type="Proteomes" id="UP000667802"/>
    </source>
</evidence>
<dbReference type="InterPro" id="IPR036188">
    <property type="entry name" value="FAD/NAD-bd_sf"/>
</dbReference>
<comment type="caution">
    <text evidence="5">The sequence shown here is derived from an EMBL/GenBank/DDBJ whole genome shotgun (WGS) entry which is preliminary data.</text>
</comment>